<dbReference type="AlphaFoldDB" id="E4Z6N6"/>
<sequence>RFVPVKSKDAVSPAPSGDSHRKCAIK</sequence>
<protein>
    <submittedName>
        <fullName evidence="2">Uncharacterized protein</fullName>
    </submittedName>
</protein>
<feature type="non-terminal residue" evidence="2">
    <location>
        <position position="1"/>
    </location>
</feature>
<reference evidence="2" key="1">
    <citation type="journal article" date="2010" name="Science">
        <title>Plasticity of animal genome architecture unmasked by rapid evolution of a pelagic tunicate.</title>
        <authorList>
            <person name="Denoeud F."/>
            <person name="Henriet S."/>
            <person name="Mungpakdee S."/>
            <person name="Aury J.M."/>
            <person name="Da Silva C."/>
            <person name="Brinkmann H."/>
            <person name="Mikhaleva J."/>
            <person name="Olsen L.C."/>
            <person name="Jubin C."/>
            <person name="Canestro C."/>
            <person name="Bouquet J.M."/>
            <person name="Danks G."/>
            <person name="Poulain J."/>
            <person name="Campsteijn C."/>
            <person name="Adamski M."/>
            <person name="Cross I."/>
            <person name="Yadetie F."/>
            <person name="Muffato M."/>
            <person name="Louis A."/>
            <person name="Butcher S."/>
            <person name="Tsagkogeorga G."/>
            <person name="Konrad A."/>
            <person name="Singh S."/>
            <person name="Jensen M.F."/>
            <person name="Cong E.H."/>
            <person name="Eikeseth-Otteraa H."/>
            <person name="Noel B."/>
            <person name="Anthouard V."/>
            <person name="Porcel B.M."/>
            <person name="Kachouri-Lafond R."/>
            <person name="Nishino A."/>
            <person name="Ugolini M."/>
            <person name="Chourrout P."/>
            <person name="Nishida H."/>
            <person name="Aasland R."/>
            <person name="Huzurbazar S."/>
            <person name="Westhof E."/>
            <person name="Delsuc F."/>
            <person name="Lehrach H."/>
            <person name="Reinhardt R."/>
            <person name="Weissenbach J."/>
            <person name="Roy S.W."/>
            <person name="Artiguenave F."/>
            <person name="Postlethwait J.H."/>
            <person name="Manak J.R."/>
            <person name="Thompson E.M."/>
            <person name="Jaillon O."/>
            <person name="Du Pasquier L."/>
            <person name="Boudinot P."/>
            <person name="Liberles D.A."/>
            <person name="Volff J.N."/>
            <person name="Philippe H."/>
            <person name="Lenhard B."/>
            <person name="Roest Crollius H."/>
            <person name="Wincker P."/>
            <person name="Chourrout D."/>
        </authorList>
    </citation>
    <scope>NUCLEOTIDE SEQUENCE [LARGE SCALE GENOMIC DNA]</scope>
</reference>
<gene>
    <name evidence="2" type="ORF">GSOID_T00027953001</name>
</gene>
<name>E4Z6N6_OIKDI</name>
<dbReference type="Proteomes" id="UP000011014">
    <property type="component" value="Unassembled WGS sequence"/>
</dbReference>
<evidence type="ECO:0000256" key="1">
    <source>
        <dbReference type="SAM" id="MobiDB-lite"/>
    </source>
</evidence>
<proteinExistence type="predicted"/>
<evidence type="ECO:0000313" key="2">
    <source>
        <dbReference type="EMBL" id="CBY43364.1"/>
    </source>
</evidence>
<organism evidence="2">
    <name type="scientific">Oikopleura dioica</name>
    <name type="common">Tunicate</name>
    <dbReference type="NCBI Taxonomy" id="34765"/>
    <lineage>
        <taxon>Eukaryota</taxon>
        <taxon>Metazoa</taxon>
        <taxon>Chordata</taxon>
        <taxon>Tunicata</taxon>
        <taxon>Appendicularia</taxon>
        <taxon>Copelata</taxon>
        <taxon>Oikopleuridae</taxon>
        <taxon>Oikopleura</taxon>
    </lineage>
</organism>
<dbReference type="EMBL" id="FN658146">
    <property type="protein sequence ID" value="CBY43364.1"/>
    <property type="molecule type" value="Genomic_DNA"/>
</dbReference>
<accession>E4Z6N6</accession>
<feature type="region of interest" description="Disordered" evidence="1">
    <location>
        <begin position="1"/>
        <end position="26"/>
    </location>
</feature>